<accession>A0A9P8PET6</accession>
<organism evidence="1 2">
    <name type="scientific">Ogataea polymorpha</name>
    <dbReference type="NCBI Taxonomy" id="460523"/>
    <lineage>
        <taxon>Eukaryota</taxon>
        <taxon>Fungi</taxon>
        <taxon>Dikarya</taxon>
        <taxon>Ascomycota</taxon>
        <taxon>Saccharomycotina</taxon>
        <taxon>Pichiomycetes</taxon>
        <taxon>Pichiales</taxon>
        <taxon>Pichiaceae</taxon>
        <taxon>Ogataea</taxon>
    </lineage>
</organism>
<dbReference type="InterPro" id="IPR028119">
    <property type="entry name" value="Snapin/Pallidin/Snn1"/>
</dbReference>
<comment type="caution">
    <text evidence="1">The sequence shown here is derived from an EMBL/GenBank/DDBJ whole genome shotgun (WGS) entry which is preliminary data.</text>
</comment>
<dbReference type="Pfam" id="PF14712">
    <property type="entry name" value="Snapin_Pallidin"/>
    <property type="match status" value="1"/>
</dbReference>
<name>A0A9P8PET6_9ASCO</name>
<reference evidence="1" key="1">
    <citation type="journal article" date="2021" name="Open Biol.">
        <title>Shared evolutionary footprints suggest mitochondrial oxidative damage underlies multiple complex I losses in fungi.</title>
        <authorList>
            <person name="Schikora-Tamarit M.A."/>
            <person name="Marcet-Houben M."/>
            <person name="Nosek J."/>
            <person name="Gabaldon T."/>
        </authorList>
    </citation>
    <scope>NUCLEOTIDE SEQUENCE</scope>
    <source>
        <strain evidence="1">NCAIM Y.01608</strain>
    </source>
</reference>
<dbReference type="Proteomes" id="UP000788993">
    <property type="component" value="Unassembled WGS sequence"/>
</dbReference>
<dbReference type="AlphaFoldDB" id="A0A9P8PET6"/>
<proteinExistence type="predicted"/>
<dbReference type="EMBL" id="JAEUBD010000983">
    <property type="protein sequence ID" value="KAH3669972.1"/>
    <property type="molecule type" value="Genomic_DNA"/>
</dbReference>
<evidence type="ECO:0000313" key="2">
    <source>
        <dbReference type="Proteomes" id="UP000788993"/>
    </source>
</evidence>
<evidence type="ECO:0000313" key="1">
    <source>
        <dbReference type="EMBL" id="KAH3669972.1"/>
    </source>
</evidence>
<reference evidence="1" key="2">
    <citation type="submission" date="2021-01" db="EMBL/GenBank/DDBJ databases">
        <authorList>
            <person name="Schikora-Tamarit M.A."/>
        </authorList>
    </citation>
    <scope>NUCLEOTIDE SEQUENCE</scope>
    <source>
        <strain evidence="1">NCAIM Y.01608</strain>
    </source>
</reference>
<sequence>MPPSPQLNHTQSSGGTVHPIELVVQSLVESPLEVLNLNLTSLYESQVILSSILRQLESKLERTRENLTESKESQDNTILSLDEYVRRVTAIKSQMSAISSKMEIIEQRVDKILQNMGSE</sequence>
<protein>
    <submittedName>
        <fullName evidence="1">Uncharacterized protein</fullName>
    </submittedName>
</protein>
<keyword evidence="2" id="KW-1185">Reference proteome</keyword>
<gene>
    <name evidence="1" type="ORF">OGATHE_002785</name>
</gene>